<proteinExistence type="predicted"/>
<sequence>MRKVSFLLIFISSLILTNTVSAKQVKSVVIIKPEIKYDETIKYEETKEFRKEEEKAHKEKYDFGFDMNINKEERTIDYWKVDVKTNF</sequence>
<dbReference type="EMBL" id="MUXE01000003">
    <property type="protein sequence ID" value="PUE65868.1"/>
    <property type="molecule type" value="Genomic_DNA"/>
</dbReference>
<name>A0A363D3F9_9BACT</name>
<evidence type="ECO:0000313" key="2">
    <source>
        <dbReference type="EMBL" id="PUE65868.1"/>
    </source>
</evidence>
<evidence type="ECO:0000256" key="1">
    <source>
        <dbReference type="SAM" id="SignalP"/>
    </source>
</evidence>
<dbReference type="Proteomes" id="UP000251135">
    <property type="component" value="Unassembled WGS sequence"/>
</dbReference>
<reference evidence="2 3" key="1">
    <citation type="submission" date="2017-02" db="EMBL/GenBank/DDBJ databases">
        <title>Arcobacter caeni sp. nov, a new Arcobacter species isolated from reclaimed water.</title>
        <authorList>
            <person name="Figueras M.J."/>
            <person name="Perez-Cataluna A."/>
            <person name="Salas-Masso N."/>
        </authorList>
    </citation>
    <scope>NUCLEOTIDE SEQUENCE [LARGE SCALE GENOMIC DNA]</scope>
    <source>
        <strain evidence="2 3">RW17-10</strain>
    </source>
</reference>
<protein>
    <submittedName>
        <fullName evidence="2">Uncharacterized protein</fullName>
    </submittedName>
</protein>
<evidence type="ECO:0000313" key="3">
    <source>
        <dbReference type="Proteomes" id="UP000251135"/>
    </source>
</evidence>
<organism evidence="2 3">
    <name type="scientific">Arcobacter caeni</name>
    <dbReference type="NCBI Taxonomy" id="1912877"/>
    <lineage>
        <taxon>Bacteria</taxon>
        <taxon>Pseudomonadati</taxon>
        <taxon>Campylobacterota</taxon>
        <taxon>Epsilonproteobacteria</taxon>
        <taxon>Campylobacterales</taxon>
        <taxon>Arcobacteraceae</taxon>
        <taxon>Arcobacter</taxon>
    </lineage>
</organism>
<accession>A0A363D3F9</accession>
<comment type="caution">
    <text evidence="2">The sequence shown here is derived from an EMBL/GenBank/DDBJ whole genome shotgun (WGS) entry which is preliminary data.</text>
</comment>
<keyword evidence="1" id="KW-0732">Signal</keyword>
<feature type="signal peptide" evidence="1">
    <location>
        <begin position="1"/>
        <end position="22"/>
    </location>
</feature>
<feature type="chain" id="PRO_5016742591" evidence="1">
    <location>
        <begin position="23"/>
        <end position="87"/>
    </location>
</feature>
<gene>
    <name evidence="2" type="ORF">B0174_03310</name>
</gene>
<keyword evidence="3" id="KW-1185">Reference proteome</keyword>
<dbReference type="RefSeq" id="WP_133174786.1">
    <property type="nucleotide sequence ID" value="NZ_MUXE01000003.1"/>
</dbReference>
<dbReference type="AlphaFoldDB" id="A0A363D3F9"/>